<dbReference type="InterPro" id="IPR016197">
    <property type="entry name" value="Chromo-like_dom_sf"/>
</dbReference>
<dbReference type="InterPro" id="IPR041373">
    <property type="entry name" value="RT_RNaseH"/>
</dbReference>
<dbReference type="CDD" id="cd01647">
    <property type="entry name" value="RT_LTR"/>
    <property type="match status" value="1"/>
</dbReference>
<evidence type="ECO:0000259" key="12">
    <source>
        <dbReference type="PROSITE" id="PS50994"/>
    </source>
</evidence>
<dbReference type="GO" id="GO:0016787">
    <property type="term" value="F:hydrolase activity"/>
    <property type="evidence" value="ECO:0007669"/>
    <property type="project" value="UniProtKB-KW"/>
</dbReference>
<feature type="compositionally biased region" description="Basic residues" evidence="10">
    <location>
        <begin position="103"/>
        <end position="128"/>
    </location>
</feature>
<dbReference type="PROSITE" id="PS50878">
    <property type="entry name" value="RT_POL"/>
    <property type="match status" value="1"/>
</dbReference>
<dbReference type="Gene3D" id="3.10.10.10">
    <property type="entry name" value="HIV Type 1 Reverse Transcriptase, subunit A, domain 1"/>
    <property type="match status" value="1"/>
</dbReference>
<dbReference type="PANTHER" id="PTHR37984:SF5">
    <property type="entry name" value="PROTEIN NYNRIN-LIKE"/>
    <property type="match status" value="1"/>
</dbReference>
<keyword evidence="8" id="KW-0694">RNA-binding</keyword>
<keyword evidence="9" id="KW-0695">RNA-directed DNA polymerase</keyword>
<dbReference type="SUPFAM" id="SSF53098">
    <property type="entry name" value="Ribonuclease H-like"/>
    <property type="match status" value="1"/>
</dbReference>
<dbReference type="GO" id="GO:0015074">
    <property type="term" value="P:DNA integration"/>
    <property type="evidence" value="ECO:0007669"/>
    <property type="project" value="InterPro"/>
</dbReference>
<feature type="compositionally biased region" description="Low complexity" evidence="10">
    <location>
        <begin position="81"/>
        <end position="97"/>
    </location>
</feature>
<dbReference type="FunFam" id="3.30.70.270:FF:000020">
    <property type="entry name" value="Transposon Tf2-6 polyprotein-like Protein"/>
    <property type="match status" value="1"/>
</dbReference>
<dbReference type="InterPro" id="IPR001584">
    <property type="entry name" value="Integrase_cat-core"/>
</dbReference>
<dbReference type="PROSITE" id="PS50994">
    <property type="entry name" value="INTEGRASE"/>
    <property type="match status" value="1"/>
</dbReference>
<dbReference type="InterPro" id="IPR000477">
    <property type="entry name" value="RT_dom"/>
</dbReference>
<feature type="compositionally biased region" description="Basic and acidic residues" evidence="10">
    <location>
        <begin position="129"/>
        <end position="138"/>
    </location>
</feature>
<feature type="compositionally biased region" description="Polar residues" evidence="10">
    <location>
        <begin position="415"/>
        <end position="426"/>
    </location>
</feature>
<dbReference type="Gene3D" id="1.10.340.70">
    <property type="match status" value="1"/>
</dbReference>
<evidence type="ECO:0000256" key="7">
    <source>
        <dbReference type="ARBA" id="ARBA00022801"/>
    </source>
</evidence>
<evidence type="ECO:0000313" key="14">
    <source>
        <dbReference type="Proteomes" id="UP000242877"/>
    </source>
</evidence>
<feature type="region of interest" description="Disordered" evidence="10">
    <location>
        <begin position="297"/>
        <end position="349"/>
    </location>
</feature>
<dbReference type="GO" id="GO:0003723">
    <property type="term" value="F:RNA binding"/>
    <property type="evidence" value="ECO:0007669"/>
    <property type="project" value="UniProtKB-KW"/>
</dbReference>
<dbReference type="Pfam" id="PF17917">
    <property type="entry name" value="RT_RNaseH"/>
    <property type="match status" value="1"/>
</dbReference>
<evidence type="ECO:0000256" key="4">
    <source>
        <dbReference type="ARBA" id="ARBA00022695"/>
    </source>
</evidence>
<evidence type="ECO:0000259" key="11">
    <source>
        <dbReference type="PROSITE" id="PS50878"/>
    </source>
</evidence>
<feature type="compositionally biased region" description="Basic and acidic residues" evidence="10">
    <location>
        <begin position="308"/>
        <end position="317"/>
    </location>
</feature>
<dbReference type="InterPro" id="IPR036397">
    <property type="entry name" value="RNaseH_sf"/>
</dbReference>
<evidence type="ECO:0000256" key="1">
    <source>
        <dbReference type="ARBA" id="ARBA00011353"/>
    </source>
</evidence>
<dbReference type="GO" id="GO:0005634">
    <property type="term" value="C:nucleus"/>
    <property type="evidence" value="ECO:0007669"/>
    <property type="project" value="UniProtKB-ARBA"/>
</dbReference>
<dbReference type="InterPro" id="IPR050951">
    <property type="entry name" value="Retrovirus_Pol_polyprotein"/>
</dbReference>
<evidence type="ECO:0000313" key="13">
    <source>
        <dbReference type="EMBL" id="KZZ90150.1"/>
    </source>
</evidence>
<evidence type="ECO:0000256" key="6">
    <source>
        <dbReference type="ARBA" id="ARBA00022759"/>
    </source>
</evidence>
<dbReference type="GO" id="GO:0004519">
    <property type="term" value="F:endonuclease activity"/>
    <property type="evidence" value="ECO:0007669"/>
    <property type="project" value="UniProtKB-KW"/>
</dbReference>
<evidence type="ECO:0000256" key="5">
    <source>
        <dbReference type="ARBA" id="ARBA00022722"/>
    </source>
</evidence>
<dbReference type="EMBL" id="AZGZ01000018">
    <property type="protein sequence ID" value="KZZ90150.1"/>
    <property type="molecule type" value="Genomic_DNA"/>
</dbReference>
<dbReference type="InterPro" id="IPR021109">
    <property type="entry name" value="Peptidase_aspartic_dom_sf"/>
</dbReference>
<organism evidence="13 14">
    <name type="scientific">Ascosphaera apis ARSEF 7405</name>
    <dbReference type="NCBI Taxonomy" id="392613"/>
    <lineage>
        <taxon>Eukaryota</taxon>
        <taxon>Fungi</taxon>
        <taxon>Dikarya</taxon>
        <taxon>Ascomycota</taxon>
        <taxon>Pezizomycotina</taxon>
        <taxon>Eurotiomycetes</taxon>
        <taxon>Eurotiomycetidae</taxon>
        <taxon>Onygenales</taxon>
        <taxon>Ascosphaeraceae</taxon>
        <taxon>Ascosphaera</taxon>
    </lineage>
</organism>
<dbReference type="CDD" id="cd00303">
    <property type="entry name" value="retropepsin_like"/>
    <property type="match status" value="1"/>
</dbReference>
<dbReference type="CDD" id="cd09274">
    <property type="entry name" value="RNase_HI_RT_Ty3"/>
    <property type="match status" value="1"/>
</dbReference>
<keyword evidence="6" id="KW-0255">Endonuclease</keyword>
<accession>A0A166NHZ5</accession>
<dbReference type="Gene3D" id="3.30.70.270">
    <property type="match status" value="2"/>
</dbReference>
<comment type="caution">
    <text evidence="13">The sequence shown here is derived from an EMBL/GenBank/DDBJ whole genome shotgun (WGS) entry which is preliminary data.</text>
</comment>
<dbReference type="InterPro" id="IPR012337">
    <property type="entry name" value="RNaseH-like_sf"/>
</dbReference>
<dbReference type="Pfam" id="PF17921">
    <property type="entry name" value="Integrase_H2C2"/>
    <property type="match status" value="1"/>
</dbReference>
<dbReference type="SUPFAM" id="SSF56672">
    <property type="entry name" value="DNA/RNA polymerases"/>
    <property type="match status" value="1"/>
</dbReference>
<feature type="compositionally biased region" description="Low complexity" evidence="10">
    <location>
        <begin position="40"/>
        <end position="49"/>
    </location>
</feature>
<keyword evidence="7" id="KW-0378">Hydrolase</keyword>
<keyword evidence="14" id="KW-1185">Reference proteome</keyword>
<dbReference type="GO" id="GO:0003964">
    <property type="term" value="F:RNA-directed DNA polymerase activity"/>
    <property type="evidence" value="ECO:0007669"/>
    <property type="project" value="UniProtKB-KW"/>
</dbReference>
<reference evidence="13 14" key="1">
    <citation type="journal article" date="2016" name="Genome Biol. Evol.">
        <title>Divergent and convergent evolution of fungal pathogenicity.</title>
        <authorList>
            <person name="Shang Y."/>
            <person name="Xiao G."/>
            <person name="Zheng P."/>
            <person name="Cen K."/>
            <person name="Zhan S."/>
            <person name="Wang C."/>
        </authorList>
    </citation>
    <scope>NUCLEOTIDE SEQUENCE [LARGE SCALE GENOMIC DNA]</scope>
    <source>
        <strain evidence="13 14">ARSEF 7405</strain>
    </source>
</reference>
<evidence type="ECO:0000256" key="8">
    <source>
        <dbReference type="ARBA" id="ARBA00022884"/>
    </source>
</evidence>
<dbReference type="OrthoDB" id="5417660at2759"/>
<dbReference type="InterPro" id="IPR043502">
    <property type="entry name" value="DNA/RNA_pol_sf"/>
</dbReference>
<feature type="compositionally biased region" description="Acidic residues" evidence="10">
    <location>
        <begin position="66"/>
        <end position="80"/>
    </location>
</feature>
<evidence type="ECO:0000256" key="3">
    <source>
        <dbReference type="ARBA" id="ARBA00022679"/>
    </source>
</evidence>
<evidence type="ECO:0000256" key="9">
    <source>
        <dbReference type="ARBA" id="ARBA00022918"/>
    </source>
</evidence>
<dbReference type="Gene3D" id="3.30.420.10">
    <property type="entry name" value="Ribonuclease H-like superfamily/Ribonuclease H"/>
    <property type="match status" value="1"/>
</dbReference>
<dbReference type="Pfam" id="PF00078">
    <property type="entry name" value="RVT_1"/>
    <property type="match status" value="1"/>
</dbReference>
<keyword evidence="5" id="KW-0540">Nuclease</keyword>
<feature type="compositionally biased region" description="Acidic residues" evidence="10">
    <location>
        <begin position="1"/>
        <end position="11"/>
    </location>
</feature>
<evidence type="ECO:0000256" key="10">
    <source>
        <dbReference type="SAM" id="MobiDB-lite"/>
    </source>
</evidence>
<sequence>MRTETVDDIDEAATHLHQQQPPLPPSQPSDQEAALRQEQEALLARLAELNKVLPQAQVPPPTGDVTGEDCADASSPDDSESSSSSDSSPSDSGSDGDAVLPPSRKRHRRHSKKKRHHRRHKRPHHYSKKGQDPPAKLESDKTIYAQWKFYVLNRFKDDKPLFPSDAFKIRYALSQTSPPLWDNLHSWLEERESTGVKPSWGEFLDEIESFLDVPYLLVESRNAVEALRQQPGEDVSALFARLSSLWLQCGMTLPDKLRTFRQALRPQLQRAIVLVRDSDMIDERQLLDAARTAQHNIDLQQQSLPPCDSRDRSDRSSRWRRFPNASFSRRGAFGNAQGRGFRPPSQRPLPINVMAISEPYAGSKPPGWVGEWFESNPNPGPLSPEDRAKLMIENRCFRCRGSGHTAADACCPNPRGQSKRFSSVASAPTHPEEGSLPLGSALHLSALSTDGQPRGRHMVLHPSIAASPTATCFEGSALLDSACEANLISASFAKHSGLRLQKLIRPIELLSADERLFATIHHRVSGILSNGSHLEQIQAFVVPNLPRYNMILGGPWLECHNPVIDWKDKTVTMSSPHCLSHCCSEGRPVVLHTSVMSHSLSSSSNECPSSSYPLSSSIEIISASAFYHQAQKSNTRVYAIYPHEFLNDTNGVHEFTEPLTISLAQLSLSHSRHERESLHQALANSVFPRSSQSVPLSFCANKISAADLDKHLRGPTQHSAEDLRRLVPEPFHPWLDSFASDQGSYSLPPHRPEDHAIELQPGSVPPFTKSYRPVPLPHREAVRKTLEDLLRKGVIRSSSSPASSPILLVSKPSGGVRMCVDYRKLNDITIKRRHPIPLLSETLSNLSKAKFYTKLDVRAAFNQLRIRHGDEWLTSFCTRYGQFEWLVMPFGLCNAPATWQAYINSLIREWLDDFVTAYLDDILIYSNSYDEHVHHVQLVLERIKGAGLPLDVDKCHFIVQRVDYLGIILTPDGVEMDPKKLDTILQWPAPSSPRELHRFVGFCNFYRRFIPKFSQLTAPLNALLRCKVVHTNGRRHVVYPAFDWSPLCNAAFTSLKDHFASATFLAHYDPSLPTVVETDASDLITAGVLSQFHGDSLRPIAFYSKRMSPAEGNYAIYDKELLAIVRAFEIWRPELIGLHSPARVLTDHLSLRYFMTTKQLSSRQARWAEFLSQFSFLIAYRSGKQNTVADLLSRPPGELADAHKRQILFRTRTLLDESALDPEVKSALQAVLSESVTDIDPARPASISVCPIYPTAPLPRTDSDSDSIGETDEDDQLLSPVNLDDIRRSLDQDEDFTAIMHALDSNARRLPSSMVRRGFRFSMSDFSFRDGLLYVQDRIFIPNDHDLKLSLLSAYHDSRTFGHPSEKTLFRLLSRYYWWLGLRADCDRYTGACLTCRRSKPNNFPPPGFLQSLPLPQRLWSDVTMDLAEDLPLCVRKGRAFRHVLVIVDRLTKDRIFEPLMTKSAEEIVEVVHRRLFCVHGFPRTMVSDRGSAFMSSFMAQYAALYNVKLVFATVRHPQTDGQSEAVVKSLKTYLREFVNHRQDDWVDFIPDAEFVSRNWPSHTTGLSPFFAVHGFEPRCPVDPLISVDPADCTPESADAVVARTTQIRRWLKDQLVWNHDVVAFQADKRTRPPSAIRPGDLVFVDESLLRQHRDRPSSSLRPVRLGPWPVLRSIKDHAFEVDLPGHMVRDGHSRVINKQFLRLAKPLMRGQRSSPSPVLLPSAFTPGVHDEWEVDVVVGCRLHPQRGLEYLALYKHHEDWNLDPRWQPWTDFEHAVQKVLEYHAENPDAPSCPFG</sequence>
<dbReference type="Gene3D" id="2.40.70.10">
    <property type="entry name" value="Acid Proteases"/>
    <property type="match status" value="1"/>
</dbReference>
<keyword evidence="4" id="KW-0548">Nucleotidyltransferase</keyword>
<name>A0A166NHZ5_9EURO</name>
<dbReference type="Proteomes" id="UP000242877">
    <property type="component" value="Unassembled WGS sequence"/>
</dbReference>
<proteinExistence type="predicted"/>
<comment type="subunit">
    <text evidence="1">Component of the NuA4 histone acetyltransferase complex.</text>
</comment>
<dbReference type="SUPFAM" id="SSF54160">
    <property type="entry name" value="Chromo domain-like"/>
    <property type="match status" value="1"/>
</dbReference>
<dbReference type="VEuPathDB" id="FungiDB:AAP_04100"/>
<dbReference type="EC" id="2.7.7.49" evidence="2"/>
<evidence type="ECO:0000256" key="2">
    <source>
        <dbReference type="ARBA" id="ARBA00012493"/>
    </source>
</evidence>
<feature type="domain" description="Integrase catalytic" evidence="12">
    <location>
        <begin position="1410"/>
        <end position="1577"/>
    </location>
</feature>
<keyword evidence="3" id="KW-0808">Transferase</keyword>
<feature type="region of interest" description="Disordered" evidence="10">
    <location>
        <begin position="413"/>
        <end position="433"/>
    </location>
</feature>
<dbReference type="InterPro" id="IPR041588">
    <property type="entry name" value="Integrase_H2C2"/>
</dbReference>
<feature type="region of interest" description="Disordered" evidence="10">
    <location>
        <begin position="1"/>
        <end position="138"/>
    </location>
</feature>
<feature type="domain" description="Reverse transcriptase" evidence="11">
    <location>
        <begin position="790"/>
        <end position="969"/>
    </location>
</feature>
<protein>
    <recommendedName>
        <fullName evidence="2">RNA-directed DNA polymerase</fullName>
        <ecNumber evidence="2">2.7.7.49</ecNumber>
    </recommendedName>
</protein>
<dbReference type="InterPro" id="IPR043128">
    <property type="entry name" value="Rev_trsase/Diguanyl_cyclase"/>
</dbReference>
<gene>
    <name evidence="13" type="ORF">AAP_04100</name>
</gene>
<dbReference type="PANTHER" id="PTHR37984">
    <property type="entry name" value="PROTEIN CBG26694"/>
    <property type="match status" value="1"/>
</dbReference>